<feature type="compositionally biased region" description="Low complexity" evidence="1">
    <location>
        <begin position="1"/>
        <end position="12"/>
    </location>
</feature>
<accession>A0A4U0STI3</accession>
<evidence type="ECO:0000256" key="1">
    <source>
        <dbReference type="SAM" id="MobiDB-lite"/>
    </source>
</evidence>
<dbReference type="AlphaFoldDB" id="A0A4U0STI3"/>
<evidence type="ECO:0000313" key="3">
    <source>
        <dbReference type="EMBL" id="TKA12808.1"/>
    </source>
</evidence>
<dbReference type="EMBL" id="SUMC01000003">
    <property type="protein sequence ID" value="TKA12808.1"/>
    <property type="molecule type" value="Genomic_DNA"/>
</dbReference>
<dbReference type="Pfam" id="PF08546">
    <property type="entry name" value="ApbA_C"/>
    <property type="match status" value="1"/>
</dbReference>
<keyword evidence="4" id="KW-1185">Reference proteome</keyword>
<reference evidence="3 4" key="1">
    <citation type="submission" date="2019-04" db="EMBL/GenBank/DDBJ databases">
        <title>Streptomyces oryziradicis sp. nov., a novel actinomycete isolated from rhizosphere soil of rice (Oryza sativa L.).</title>
        <authorList>
            <person name="Li C."/>
        </authorList>
    </citation>
    <scope>NUCLEOTIDE SEQUENCE [LARGE SCALE GENOMIC DNA]</scope>
    <source>
        <strain evidence="3 4">NEAU-C40</strain>
    </source>
</reference>
<sequence>MIAHTAARNGGARNRRSGPAVRPWRPGAALRNPEIGARIGCPIEESPEDRNRVTRELGAFKSSMLQDAEAGRGLELDALVGAVREIGAAVGVRTPNIDALLGLTRLSAQVRGRDLADPPGRRGA</sequence>
<gene>
    <name evidence="3" type="ORF">FCI23_04070</name>
</gene>
<dbReference type="InterPro" id="IPR013752">
    <property type="entry name" value="KPA_reductase"/>
</dbReference>
<comment type="caution">
    <text evidence="3">The sequence shown here is derived from an EMBL/GenBank/DDBJ whole genome shotgun (WGS) entry which is preliminary data.</text>
</comment>
<name>A0A4U0STI3_9ACTN</name>
<dbReference type="SUPFAM" id="SSF48179">
    <property type="entry name" value="6-phosphogluconate dehydrogenase C-terminal domain-like"/>
    <property type="match status" value="1"/>
</dbReference>
<evidence type="ECO:0000313" key="4">
    <source>
        <dbReference type="Proteomes" id="UP000305778"/>
    </source>
</evidence>
<proteinExistence type="predicted"/>
<protein>
    <recommendedName>
        <fullName evidence="2">Ketopantoate reductase C-terminal domain-containing protein</fullName>
    </recommendedName>
</protein>
<dbReference type="InterPro" id="IPR013328">
    <property type="entry name" value="6PGD_dom2"/>
</dbReference>
<dbReference type="Proteomes" id="UP000305778">
    <property type="component" value="Unassembled WGS sequence"/>
</dbReference>
<evidence type="ECO:0000259" key="2">
    <source>
        <dbReference type="Pfam" id="PF08546"/>
    </source>
</evidence>
<dbReference type="Gene3D" id="1.10.1040.10">
    <property type="entry name" value="N-(1-d-carboxylethyl)-l-norvaline Dehydrogenase, domain 2"/>
    <property type="match status" value="1"/>
</dbReference>
<dbReference type="InterPro" id="IPR008927">
    <property type="entry name" value="6-PGluconate_DH-like_C_sf"/>
</dbReference>
<feature type="domain" description="Ketopantoate reductase C-terminal" evidence="2">
    <location>
        <begin position="43"/>
        <end position="105"/>
    </location>
</feature>
<dbReference type="OrthoDB" id="4186253at2"/>
<feature type="region of interest" description="Disordered" evidence="1">
    <location>
        <begin position="1"/>
        <end position="29"/>
    </location>
</feature>
<organism evidence="3 4">
    <name type="scientific">Actinacidiphila oryziradicis</name>
    <dbReference type="NCBI Taxonomy" id="2571141"/>
    <lineage>
        <taxon>Bacteria</taxon>
        <taxon>Bacillati</taxon>
        <taxon>Actinomycetota</taxon>
        <taxon>Actinomycetes</taxon>
        <taxon>Kitasatosporales</taxon>
        <taxon>Streptomycetaceae</taxon>
        <taxon>Actinacidiphila</taxon>
    </lineage>
</organism>